<evidence type="ECO:0000256" key="1">
    <source>
        <dbReference type="ARBA" id="ARBA00022679"/>
    </source>
</evidence>
<gene>
    <name evidence="8" type="ORF">MTR67_017847</name>
</gene>
<name>A0AAF0QIP1_SOLVR</name>
<organism evidence="8 9">
    <name type="scientific">Solanum verrucosum</name>
    <dbReference type="NCBI Taxonomy" id="315347"/>
    <lineage>
        <taxon>Eukaryota</taxon>
        <taxon>Viridiplantae</taxon>
        <taxon>Streptophyta</taxon>
        <taxon>Embryophyta</taxon>
        <taxon>Tracheophyta</taxon>
        <taxon>Spermatophyta</taxon>
        <taxon>Magnoliopsida</taxon>
        <taxon>eudicotyledons</taxon>
        <taxon>Gunneridae</taxon>
        <taxon>Pentapetalae</taxon>
        <taxon>asterids</taxon>
        <taxon>lamiids</taxon>
        <taxon>Solanales</taxon>
        <taxon>Solanaceae</taxon>
        <taxon>Solanoideae</taxon>
        <taxon>Solaneae</taxon>
        <taxon>Solanum</taxon>
    </lineage>
</organism>
<keyword evidence="5" id="KW-0378">Hydrolase</keyword>
<dbReference type="Pfam" id="PF17917">
    <property type="entry name" value="RT_RNaseH"/>
    <property type="match status" value="1"/>
</dbReference>
<dbReference type="InterPro" id="IPR050951">
    <property type="entry name" value="Retrovirus_Pol_polyprotein"/>
</dbReference>
<evidence type="ECO:0000313" key="9">
    <source>
        <dbReference type="Proteomes" id="UP001234989"/>
    </source>
</evidence>
<evidence type="ECO:0000259" key="7">
    <source>
        <dbReference type="Pfam" id="PF17917"/>
    </source>
</evidence>
<evidence type="ECO:0000256" key="5">
    <source>
        <dbReference type="ARBA" id="ARBA00022801"/>
    </source>
</evidence>
<keyword evidence="1" id="KW-0808">Transferase</keyword>
<proteinExistence type="predicted"/>
<dbReference type="GO" id="GO:0004519">
    <property type="term" value="F:endonuclease activity"/>
    <property type="evidence" value="ECO:0007669"/>
    <property type="project" value="UniProtKB-KW"/>
</dbReference>
<dbReference type="Proteomes" id="UP001234989">
    <property type="component" value="Chromosome 4"/>
</dbReference>
<feature type="domain" description="Reverse transcriptase RNase H-like" evidence="7">
    <location>
        <begin position="47"/>
        <end position="112"/>
    </location>
</feature>
<evidence type="ECO:0000256" key="6">
    <source>
        <dbReference type="ARBA" id="ARBA00022918"/>
    </source>
</evidence>
<keyword evidence="9" id="KW-1185">Reference proteome</keyword>
<evidence type="ECO:0000256" key="3">
    <source>
        <dbReference type="ARBA" id="ARBA00022722"/>
    </source>
</evidence>
<evidence type="ECO:0000256" key="4">
    <source>
        <dbReference type="ARBA" id="ARBA00022759"/>
    </source>
</evidence>
<dbReference type="PANTHER" id="PTHR37984:SF5">
    <property type="entry name" value="PROTEIN NYNRIN-LIKE"/>
    <property type="match status" value="1"/>
</dbReference>
<keyword evidence="6" id="KW-0695">RNA-directed DNA polymerase</keyword>
<evidence type="ECO:0000256" key="2">
    <source>
        <dbReference type="ARBA" id="ARBA00022695"/>
    </source>
</evidence>
<dbReference type="GO" id="GO:0016787">
    <property type="term" value="F:hydrolase activity"/>
    <property type="evidence" value="ECO:0007669"/>
    <property type="project" value="UniProtKB-KW"/>
</dbReference>
<sequence>MQNCPSEFWGTSVTFLGHVVSKEGIMVDPQKIKAVKNWVKPSSVTELKVHDRNHPTHDLQLATVVFFLNIWRHYLYGVKCQMFTNHRSLQDVFTQKDLNLRQRRWMELLKDYDVTIQYHSDKSNVVADTLIRKMGAVVGWDTLWRANRDLNWGNTQNIIFCKTSFLRAKGPPRAVPHQIPQILVPKYTVVLFTDTSLALSLLSTGHLQAATDRPDLGDH</sequence>
<protein>
    <recommendedName>
        <fullName evidence="7">Reverse transcriptase RNase H-like domain-containing protein</fullName>
    </recommendedName>
</protein>
<keyword evidence="2" id="KW-0548">Nucleotidyltransferase</keyword>
<reference evidence="8" key="1">
    <citation type="submission" date="2023-08" db="EMBL/GenBank/DDBJ databases">
        <title>A de novo genome assembly of Solanum verrucosum Schlechtendal, a Mexican diploid species geographically isolated from the other diploid A-genome species in potato relatives.</title>
        <authorList>
            <person name="Hosaka K."/>
        </authorList>
    </citation>
    <scope>NUCLEOTIDE SEQUENCE</scope>
    <source>
        <tissue evidence="8">Young leaves</tissue>
    </source>
</reference>
<dbReference type="InterPro" id="IPR041373">
    <property type="entry name" value="RT_RNaseH"/>
</dbReference>
<dbReference type="CDD" id="cd09274">
    <property type="entry name" value="RNase_HI_RT_Ty3"/>
    <property type="match status" value="1"/>
</dbReference>
<keyword evidence="4" id="KW-0255">Endonuclease</keyword>
<keyword evidence="3" id="KW-0540">Nuclease</keyword>
<dbReference type="SUPFAM" id="SSF56672">
    <property type="entry name" value="DNA/RNA polymerases"/>
    <property type="match status" value="1"/>
</dbReference>
<dbReference type="PANTHER" id="PTHR37984">
    <property type="entry name" value="PROTEIN CBG26694"/>
    <property type="match status" value="1"/>
</dbReference>
<dbReference type="EMBL" id="CP133615">
    <property type="protein sequence ID" value="WMV24462.1"/>
    <property type="molecule type" value="Genomic_DNA"/>
</dbReference>
<evidence type="ECO:0000313" key="8">
    <source>
        <dbReference type="EMBL" id="WMV24462.1"/>
    </source>
</evidence>
<accession>A0AAF0QIP1</accession>
<dbReference type="AlphaFoldDB" id="A0AAF0QIP1"/>
<dbReference type="GO" id="GO:0003964">
    <property type="term" value="F:RNA-directed DNA polymerase activity"/>
    <property type="evidence" value="ECO:0007669"/>
    <property type="project" value="UniProtKB-KW"/>
</dbReference>
<dbReference type="InterPro" id="IPR043502">
    <property type="entry name" value="DNA/RNA_pol_sf"/>
</dbReference>